<accession>A0A8S0X0F3</accession>
<evidence type="ECO:0000256" key="2">
    <source>
        <dbReference type="SAM" id="Phobius"/>
    </source>
</evidence>
<dbReference type="EMBL" id="CACVBS010000039">
    <property type="protein sequence ID" value="CAA7263418.1"/>
    <property type="molecule type" value="Genomic_DNA"/>
</dbReference>
<dbReference type="PANTHER" id="PTHR35043">
    <property type="entry name" value="TRANSCRIPTION FACTOR DOMAIN-CONTAINING PROTEIN"/>
    <property type="match status" value="1"/>
</dbReference>
<proteinExistence type="predicted"/>
<feature type="transmembrane region" description="Helical" evidence="2">
    <location>
        <begin position="373"/>
        <end position="392"/>
    </location>
</feature>
<dbReference type="AlphaFoldDB" id="A0A8S0X0F3"/>
<evidence type="ECO:0000313" key="3">
    <source>
        <dbReference type="EMBL" id="CAA7263418.1"/>
    </source>
</evidence>
<keyword evidence="2" id="KW-1133">Transmembrane helix</keyword>
<evidence type="ECO:0000313" key="4">
    <source>
        <dbReference type="Proteomes" id="UP000467700"/>
    </source>
</evidence>
<evidence type="ECO:0000256" key="1">
    <source>
        <dbReference type="SAM" id="MobiDB-lite"/>
    </source>
</evidence>
<keyword evidence="2" id="KW-0472">Membrane</keyword>
<dbReference type="PANTHER" id="PTHR35043:SF7">
    <property type="entry name" value="TRANSCRIPTION FACTOR DOMAIN-CONTAINING PROTEIN"/>
    <property type="match status" value="1"/>
</dbReference>
<feature type="transmembrane region" description="Helical" evidence="2">
    <location>
        <begin position="322"/>
        <end position="341"/>
    </location>
</feature>
<feature type="region of interest" description="Disordered" evidence="1">
    <location>
        <begin position="234"/>
        <end position="299"/>
    </location>
</feature>
<dbReference type="Proteomes" id="UP000467700">
    <property type="component" value="Unassembled WGS sequence"/>
</dbReference>
<reference evidence="3 4" key="1">
    <citation type="submission" date="2020-01" db="EMBL/GenBank/DDBJ databases">
        <authorList>
            <person name="Gupta K D."/>
        </authorList>
    </citation>
    <scope>NUCLEOTIDE SEQUENCE [LARGE SCALE GENOMIC DNA]</scope>
</reference>
<protein>
    <submittedName>
        <fullName evidence="3">Uncharacterized protein</fullName>
    </submittedName>
</protein>
<feature type="transmembrane region" description="Helical" evidence="2">
    <location>
        <begin position="199"/>
        <end position="216"/>
    </location>
</feature>
<feature type="transmembrane region" description="Helical" evidence="2">
    <location>
        <begin position="404"/>
        <end position="425"/>
    </location>
</feature>
<feature type="transmembrane region" description="Helical" evidence="2">
    <location>
        <begin position="445"/>
        <end position="466"/>
    </location>
</feature>
<organism evidence="3 4">
    <name type="scientific">Cyclocybe aegerita</name>
    <name type="common">Black poplar mushroom</name>
    <name type="synonym">Agrocybe aegerita</name>
    <dbReference type="NCBI Taxonomy" id="1973307"/>
    <lineage>
        <taxon>Eukaryota</taxon>
        <taxon>Fungi</taxon>
        <taxon>Dikarya</taxon>
        <taxon>Basidiomycota</taxon>
        <taxon>Agaricomycotina</taxon>
        <taxon>Agaricomycetes</taxon>
        <taxon>Agaricomycetidae</taxon>
        <taxon>Agaricales</taxon>
        <taxon>Agaricineae</taxon>
        <taxon>Bolbitiaceae</taxon>
        <taxon>Cyclocybe</taxon>
    </lineage>
</organism>
<feature type="transmembrane region" description="Helical" evidence="2">
    <location>
        <begin position="76"/>
        <end position="92"/>
    </location>
</feature>
<gene>
    <name evidence="3" type="ORF">AAE3_LOCUS5629</name>
</gene>
<name>A0A8S0X0F3_CYCAE</name>
<feature type="transmembrane region" description="Helical" evidence="2">
    <location>
        <begin position="37"/>
        <end position="55"/>
    </location>
</feature>
<keyword evidence="2" id="KW-0812">Transmembrane</keyword>
<sequence length="492" mass="55595">MLLLTLLITRSYALPLNPEHLSLSRRETSHISDRSIWDIIWSCFATIFACTWIAVHPNIPGAKDSLWRVFGRRLAIMMYLLIAPEMVILWAARQHFAAVRIGKQFREQGWTTTHAFFLTMGGFELHDDKTFLRVLEVTDFTNLYEQGRIEWPTITVEQIEDRSKADFFSKGVVILQTTWFVVQIIGRGANRLALTELEVVTLAFGILSGVIYWLWWNKPMDVRCPVPIYLKDEKKERTSPTPEEPSDTSGPPEISMVGVITPGDVSGDVSGREDDKRPSSVIASSKPDSRGRSPSLQNVQTPSKFHLLCSYISEKRRERGTFYGLVHVFVTRPLLIFFGPMSDMLSLDTLQGDHSRVPTFYAPKDEADEDTGSSGVVAISAAILFGAIHFVAWSASFPTLAEKWLWRVNAILICTLPILMPFLGTLLNTKKQDEMSFWERIVDDFITAVLGLLLGAYIASRVCLLVQPLVTFRSLSPSAYEDLDWTSYLPHV</sequence>
<keyword evidence="4" id="KW-1185">Reference proteome</keyword>
<comment type="caution">
    <text evidence="3">The sequence shown here is derived from an EMBL/GenBank/DDBJ whole genome shotgun (WGS) entry which is preliminary data.</text>
</comment>
<dbReference type="OrthoDB" id="9451547at2759"/>